<dbReference type="EMBL" id="JACBJI010000001">
    <property type="protein sequence ID" value="NYA69662.1"/>
    <property type="molecule type" value="Genomic_DNA"/>
</dbReference>
<feature type="compositionally biased region" description="Acidic residues" evidence="1">
    <location>
        <begin position="62"/>
        <end position="75"/>
    </location>
</feature>
<feature type="region of interest" description="Disordered" evidence="1">
    <location>
        <begin position="1"/>
        <end position="109"/>
    </location>
</feature>
<reference evidence="2 3" key="1">
    <citation type="submission" date="2020-07" db="EMBL/GenBank/DDBJ databases">
        <authorList>
            <person name="Sun Q."/>
        </authorList>
    </citation>
    <scope>NUCLEOTIDE SEQUENCE [LARGE SCALE GENOMIC DNA]</scope>
    <source>
        <strain evidence="2 3">MAH-1</strain>
    </source>
</reference>
<organism evidence="2 3">
    <name type="scientific">Flavobacterium agri</name>
    <dbReference type="NCBI Taxonomy" id="2743471"/>
    <lineage>
        <taxon>Bacteria</taxon>
        <taxon>Pseudomonadati</taxon>
        <taxon>Bacteroidota</taxon>
        <taxon>Flavobacteriia</taxon>
        <taxon>Flavobacteriales</taxon>
        <taxon>Flavobacteriaceae</taxon>
        <taxon>Flavobacterium</taxon>
    </lineage>
</organism>
<proteinExistence type="predicted"/>
<feature type="compositionally biased region" description="Basic and acidic residues" evidence="1">
    <location>
        <begin position="22"/>
        <end position="32"/>
    </location>
</feature>
<name>A0A7Y9C5X8_9FLAO</name>
<keyword evidence="3" id="KW-1185">Reference proteome</keyword>
<dbReference type="AlphaFoldDB" id="A0A7Y9C5X8"/>
<evidence type="ECO:0000313" key="2">
    <source>
        <dbReference type="EMBL" id="NYA69662.1"/>
    </source>
</evidence>
<accession>A0A7Y9C5X8</accession>
<evidence type="ECO:0000256" key="1">
    <source>
        <dbReference type="SAM" id="MobiDB-lite"/>
    </source>
</evidence>
<dbReference type="RefSeq" id="WP_176004482.1">
    <property type="nucleotide sequence ID" value="NZ_JABWMI010000003.1"/>
</dbReference>
<protein>
    <submittedName>
        <fullName evidence="2">Uncharacterized protein</fullName>
    </submittedName>
</protein>
<evidence type="ECO:0000313" key="3">
    <source>
        <dbReference type="Proteomes" id="UP000535020"/>
    </source>
</evidence>
<comment type="caution">
    <text evidence="2">The sequence shown here is derived from an EMBL/GenBank/DDBJ whole genome shotgun (WGS) entry which is preliminary data.</text>
</comment>
<feature type="compositionally biased region" description="Polar residues" evidence="1">
    <location>
        <begin position="46"/>
        <end position="60"/>
    </location>
</feature>
<sequence>MEHPKKKKAPDGSLPPITSQLRNDDDPPREDGPNTTKYLELEQADPTYTPQGHPTMNSDYFETVEEGRDEYDEDGDNSRNSEAFDQDEDLLIDNLDLDEEMNRSVSSDD</sequence>
<gene>
    <name evidence="2" type="ORF">HZF10_01925</name>
</gene>
<dbReference type="Proteomes" id="UP000535020">
    <property type="component" value="Unassembled WGS sequence"/>
</dbReference>
<feature type="compositionally biased region" description="Acidic residues" evidence="1">
    <location>
        <begin position="84"/>
        <end position="99"/>
    </location>
</feature>